<dbReference type="OrthoDB" id="9796450at2"/>
<proteinExistence type="predicted"/>
<sequence length="65" mass="6818">MEDGTYVLRDSPGLGLRVDEEEVAASSHLLPHPLSAGPHVRPERAGHRLHGGEAGQEAGVTVLNA</sequence>
<dbReference type="EMBL" id="FOFR01000021">
    <property type="protein sequence ID" value="SES09212.1"/>
    <property type="molecule type" value="Genomic_DNA"/>
</dbReference>
<dbReference type="RefSeq" id="WP_089958723.1">
    <property type="nucleotide sequence ID" value="NZ_FOFR01000021.1"/>
</dbReference>
<feature type="region of interest" description="Disordered" evidence="1">
    <location>
        <begin position="29"/>
        <end position="65"/>
    </location>
</feature>
<evidence type="ECO:0000313" key="3">
    <source>
        <dbReference type="Proteomes" id="UP000199352"/>
    </source>
</evidence>
<name>A0A1H9UIM1_9PSEU</name>
<protein>
    <submittedName>
        <fullName evidence="2">Uncharacterized protein</fullName>
    </submittedName>
</protein>
<dbReference type="Proteomes" id="UP000199352">
    <property type="component" value="Unassembled WGS sequence"/>
</dbReference>
<dbReference type="AlphaFoldDB" id="A0A1H9UIM1"/>
<keyword evidence="3" id="KW-1185">Reference proteome</keyword>
<accession>A0A1H9UIM1</accession>
<evidence type="ECO:0000313" key="2">
    <source>
        <dbReference type="EMBL" id="SES09212.1"/>
    </source>
</evidence>
<organism evidence="2 3">
    <name type="scientific">Lentzea xinjiangensis</name>
    <dbReference type="NCBI Taxonomy" id="402600"/>
    <lineage>
        <taxon>Bacteria</taxon>
        <taxon>Bacillati</taxon>
        <taxon>Actinomycetota</taxon>
        <taxon>Actinomycetes</taxon>
        <taxon>Pseudonocardiales</taxon>
        <taxon>Pseudonocardiaceae</taxon>
        <taxon>Lentzea</taxon>
    </lineage>
</organism>
<evidence type="ECO:0000256" key="1">
    <source>
        <dbReference type="SAM" id="MobiDB-lite"/>
    </source>
</evidence>
<reference evidence="3" key="1">
    <citation type="submission" date="2016-10" db="EMBL/GenBank/DDBJ databases">
        <authorList>
            <person name="Varghese N."/>
            <person name="Submissions S."/>
        </authorList>
    </citation>
    <scope>NUCLEOTIDE SEQUENCE [LARGE SCALE GENOMIC DNA]</scope>
    <source>
        <strain evidence="3">CGMCC 4.3525</strain>
    </source>
</reference>
<gene>
    <name evidence="2" type="ORF">SAMN05216188_121141</name>
</gene>